<reference evidence="2 3" key="1">
    <citation type="submission" date="2023-07" db="EMBL/GenBank/DDBJ databases">
        <title>Genomic Encyclopedia of Type Strains, Phase IV (KMG-IV): sequencing the most valuable type-strain genomes for metagenomic binning, comparative biology and taxonomic classification.</title>
        <authorList>
            <person name="Goeker M."/>
        </authorList>
    </citation>
    <scope>NUCLEOTIDE SEQUENCE [LARGE SCALE GENOMIC DNA]</scope>
    <source>
        <strain evidence="2 3">DSM 18695</strain>
    </source>
</reference>
<evidence type="ECO:0000313" key="2">
    <source>
        <dbReference type="EMBL" id="MDQ0466002.1"/>
    </source>
</evidence>
<proteinExistence type="predicted"/>
<feature type="transmembrane region" description="Helical" evidence="1">
    <location>
        <begin position="140"/>
        <end position="162"/>
    </location>
</feature>
<gene>
    <name evidence="2" type="ORF">QO010_003795</name>
</gene>
<sequence>MLRSILIFGAIAGLISVSPFVYLILTNGSAHSGSVVVGYLTMLVAFSLIFVAVKRHRDRNLGGVIKFLPALGIGLGISLVAGIVYVAVWDIYLNISHFAFVDEYAPVIVKGALAKGATPAEAARQAAEFKTTYMNPLARWPWTLVEILPVGVLVSLVTAGLLRFRQFLPARGIAA</sequence>
<dbReference type="RefSeq" id="WP_307351786.1">
    <property type="nucleotide sequence ID" value="NZ_JAUSVS010000009.1"/>
</dbReference>
<evidence type="ECO:0000256" key="1">
    <source>
        <dbReference type="SAM" id="Phobius"/>
    </source>
</evidence>
<name>A0ABU0IVF8_9CAUL</name>
<feature type="transmembrane region" description="Helical" evidence="1">
    <location>
        <begin position="5"/>
        <end position="25"/>
    </location>
</feature>
<accession>A0ABU0IVF8</accession>
<keyword evidence="1" id="KW-0472">Membrane</keyword>
<comment type="caution">
    <text evidence="2">The sequence shown here is derived from an EMBL/GenBank/DDBJ whole genome shotgun (WGS) entry which is preliminary data.</text>
</comment>
<keyword evidence="1" id="KW-1133">Transmembrane helix</keyword>
<evidence type="ECO:0000313" key="3">
    <source>
        <dbReference type="Proteomes" id="UP001228905"/>
    </source>
</evidence>
<feature type="transmembrane region" description="Helical" evidence="1">
    <location>
        <begin position="65"/>
        <end position="88"/>
    </location>
</feature>
<dbReference type="EMBL" id="JAUSVS010000009">
    <property type="protein sequence ID" value="MDQ0466002.1"/>
    <property type="molecule type" value="Genomic_DNA"/>
</dbReference>
<organism evidence="2 3">
    <name type="scientific">Caulobacter ginsengisoli</name>
    <dbReference type="NCBI Taxonomy" id="400775"/>
    <lineage>
        <taxon>Bacteria</taxon>
        <taxon>Pseudomonadati</taxon>
        <taxon>Pseudomonadota</taxon>
        <taxon>Alphaproteobacteria</taxon>
        <taxon>Caulobacterales</taxon>
        <taxon>Caulobacteraceae</taxon>
        <taxon>Caulobacter</taxon>
    </lineage>
</organism>
<dbReference type="Proteomes" id="UP001228905">
    <property type="component" value="Unassembled WGS sequence"/>
</dbReference>
<keyword evidence="1" id="KW-0812">Transmembrane</keyword>
<dbReference type="Pfam" id="PF13858">
    <property type="entry name" value="DUF4199"/>
    <property type="match status" value="1"/>
</dbReference>
<feature type="transmembrane region" description="Helical" evidence="1">
    <location>
        <begin position="31"/>
        <end position="53"/>
    </location>
</feature>
<keyword evidence="3" id="KW-1185">Reference proteome</keyword>
<protein>
    <submittedName>
        <fullName evidence="2">Uncharacterized membrane protein YhaH (DUF805 family)</fullName>
    </submittedName>
</protein>
<dbReference type="InterPro" id="IPR025250">
    <property type="entry name" value="DUF4199"/>
</dbReference>